<protein>
    <submittedName>
        <fullName evidence="2">Uncharacterized protein</fullName>
    </submittedName>
</protein>
<organism evidence="2 3">
    <name type="scientific">Smittium mucronatum</name>
    <dbReference type="NCBI Taxonomy" id="133383"/>
    <lineage>
        <taxon>Eukaryota</taxon>
        <taxon>Fungi</taxon>
        <taxon>Fungi incertae sedis</taxon>
        <taxon>Zoopagomycota</taxon>
        <taxon>Kickxellomycotina</taxon>
        <taxon>Harpellomycetes</taxon>
        <taxon>Harpellales</taxon>
        <taxon>Legeriomycetaceae</taxon>
        <taxon>Smittium</taxon>
    </lineage>
</organism>
<feature type="region of interest" description="Disordered" evidence="1">
    <location>
        <begin position="1"/>
        <end position="25"/>
    </location>
</feature>
<dbReference type="AlphaFoldDB" id="A0A1R0H109"/>
<evidence type="ECO:0000313" key="3">
    <source>
        <dbReference type="Proteomes" id="UP000187455"/>
    </source>
</evidence>
<keyword evidence="3" id="KW-1185">Reference proteome</keyword>
<accession>A0A1R0H109</accession>
<dbReference type="Proteomes" id="UP000187455">
    <property type="component" value="Unassembled WGS sequence"/>
</dbReference>
<evidence type="ECO:0000256" key="1">
    <source>
        <dbReference type="SAM" id="MobiDB-lite"/>
    </source>
</evidence>
<proteinExistence type="predicted"/>
<reference evidence="2 3" key="1">
    <citation type="journal article" date="2016" name="Mol. Biol. Evol.">
        <title>Genome-Wide Survey of Gut Fungi (Harpellales) Reveals the First Horizontally Transferred Ubiquitin Gene from a Mosquito Host.</title>
        <authorList>
            <person name="Wang Y."/>
            <person name="White M.M."/>
            <person name="Kvist S."/>
            <person name="Moncalvo J.M."/>
        </authorList>
    </citation>
    <scope>NUCLEOTIDE SEQUENCE [LARGE SCALE GENOMIC DNA]</scope>
    <source>
        <strain evidence="2 3">ALG-7-W6</strain>
    </source>
</reference>
<comment type="caution">
    <text evidence="2">The sequence shown here is derived from an EMBL/GenBank/DDBJ whole genome shotgun (WGS) entry which is preliminary data.</text>
</comment>
<gene>
    <name evidence="2" type="ORF">AYI68_g3064</name>
</gene>
<dbReference type="EMBL" id="LSSL01001231">
    <property type="protein sequence ID" value="OLY82805.1"/>
    <property type="molecule type" value="Genomic_DNA"/>
</dbReference>
<name>A0A1R0H109_9FUNG</name>
<sequence length="109" mass="12185">MKNFRKVSHRTPLRRSSSSIPTGNWFKGAGDSLIPFSKSDLATRMPSKNPAVSNSKFGPAVPARSWFKDFLDYIPRSLPTISNRNSLAEKKIIFSEIPDRCGQKPSDCL</sequence>
<evidence type="ECO:0000313" key="2">
    <source>
        <dbReference type="EMBL" id="OLY82805.1"/>
    </source>
</evidence>
<feature type="compositionally biased region" description="Basic residues" evidence="1">
    <location>
        <begin position="1"/>
        <end position="13"/>
    </location>
</feature>